<evidence type="ECO:0000313" key="3">
    <source>
        <dbReference type="Proteomes" id="UP000800303"/>
    </source>
</evidence>
<accession>A0ABX0F4V6</accession>
<dbReference type="InterPro" id="IPR020843">
    <property type="entry name" value="ER"/>
</dbReference>
<keyword evidence="3" id="KW-1185">Reference proteome</keyword>
<name>A0ABX0F4V6_9BACL</name>
<comment type="caution">
    <text evidence="2">The sequence shown here is derived from an EMBL/GenBank/DDBJ whole genome shotgun (WGS) entry which is preliminary data.</text>
</comment>
<dbReference type="InterPro" id="IPR050700">
    <property type="entry name" value="YIM1/Zinc_Alcohol_DH_Fams"/>
</dbReference>
<dbReference type="Gene3D" id="3.40.50.720">
    <property type="entry name" value="NAD(P)-binding Rossmann-like Domain"/>
    <property type="match status" value="1"/>
</dbReference>
<dbReference type="CDD" id="cd08267">
    <property type="entry name" value="MDR1"/>
    <property type="match status" value="1"/>
</dbReference>
<dbReference type="Gene3D" id="3.90.180.10">
    <property type="entry name" value="Medium-chain alcohol dehydrogenases, catalytic domain"/>
    <property type="match status" value="1"/>
</dbReference>
<dbReference type="InterPro" id="IPR011032">
    <property type="entry name" value="GroES-like_sf"/>
</dbReference>
<dbReference type="RefSeq" id="WP_166273253.1">
    <property type="nucleotide sequence ID" value="NZ_JAAFGS010000002.1"/>
</dbReference>
<gene>
    <name evidence="2" type="ORF">GYN08_06305</name>
</gene>
<dbReference type="EMBL" id="JAAFGS010000002">
    <property type="protein sequence ID" value="NGZ74925.1"/>
    <property type="molecule type" value="Genomic_DNA"/>
</dbReference>
<dbReference type="PANTHER" id="PTHR11695">
    <property type="entry name" value="ALCOHOL DEHYDROGENASE RELATED"/>
    <property type="match status" value="1"/>
</dbReference>
<dbReference type="InterPro" id="IPR013154">
    <property type="entry name" value="ADH-like_N"/>
</dbReference>
<feature type="domain" description="Enoyl reductase (ER)" evidence="1">
    <location>
        <begin position="10"/>
        <end position="311"/>
    </location>
</feature>
<dbReference type="SMART" id="SM00829">
    <property type="entry name" value="PKS_ER"/>
    <property type="match status" value="1"/>
</dbReference>
<sequence>MKAAVIRRYGGPDAFRLEEVAERDPAAGEIKIRTRATSINPIDFKVRRGYMFFLSGFRFPKILCSDFSGIVEKCGSGVTGFSPGDEVYGFTNGAAQGGGLAESLCCQASIASRKPAALNFEEAAAVPLAASTAYQALTKAGGLQSGMRVMIIGATGGVGHFAVQLAGILGARVTGVCRSSGESAARELGCEEVIAYDREDFRQRGQTFDVIFDAAGKYGFGTCRSLLTAQGAYVTTVPGPAVMLRRALTAAGGRKARFVVANSNDADLSLLRGWCGEGRLRPTIEAVFPLEETRQAYELAESGKTRGKVVIRTT</sequence>
<organism evidence="2 3">
    <name type="scientific">Saccharibacillus alkalitolerans</name>
    <dbReference type="NCBI Taxonomy" id="2705290"/>
    <lineage>
        <taxon>Bacteria</taxon>
        <taxon>Bacillati</taxon>
        <taxon>Bacillota</taxon>
        <taxon>Bacilli</taxon>
        <taxon>Bacillales</taxon>
        <taxon>Paenibacillaceae</taxon>
        <taxon>Saccharibacillus</taxon>
    </lineage>
</organism>
<dbReference type="SUPFAM" id="SSF50129">
    <property type="entry name" value="GroES-like"/>
    <property type="match status" value="1"/>
</dbReference>
<dbReference type="InterPro" id="IPR036291">
    <property type="entry name" value="NAD(P)-bd_dom_sf"/>
</dbReference>
<dbReference type="PANTHER" id="PTHR11695:SF648">
    <property type="entry name" value="ZINC-BINDING OXIDOREDUCTASE"/>
    <property type="match status" value="1"/>
</dbReference>
<dbReference type="Pfam" id="PF08240">
    <property type="entry name" value="ADH_N"/>
    <property type="match status" value="1"/>
</dbReference>
<evidence type="ECO:0000259" key="1">
    <source>
        <dbReference type="SMART" id="SM00829"/>
    </source>
</evidence>
<reference evidence="2 3" key="1">
    <citation type="submission" date="2020-01" db="EMBL/GenBank/DDBJ databases">
        <title>Polyphasic characterisation and genomic insights into a novel alkali tolerant bacterium VR-M41.</title>
        <authorList>
            <person name="Vemuluri V.R."/>
        </authorList>
    </citation>
    <scope>NUCLEOTIDE SEQUENCE [LARGE SCALE GENOMIC DNA]</scope>
    <source>
        <strain evidence="2 3">VR-M41</strain>
    </source>
</reference>
<protein>
    <submittedName>
        <fullName evidence="2">NAD(P)-dependent alcohol dehydrogenase</fullName>
    </submittedName>
</protein>
<evidence type="ECO:0000313" key="2">
    <source>
        <dbReference type="EMBL" id="NGZ74925.1"/>
    </source>
</evidence>
<proteinExistence type="predicted"/>
<dbReference type="Proteomes" id="UP000800303">
    <property type="component" value="Unassembled WGS sequence"/>
</dbReference>
<dbReference type="Pfam" id="PF13602">
    <property type="entry name" value="ADH_zinc_N_2"/>
    <property type="match status" value="1"/>
</dbReference>
<dbReference type="SUPFAM" id="SSF51735">
    <property type="entry name" value="NAD(P)-binding Rossmann-fold domains"/>
    <property type="match status" value="1"/>
</dbReference>